<proteinExistence type="predicted"/>
<dbReference type="PROSITE" id="PS51257">
    <property type="entry name" value="PROKAR_LIPOPROTEIN"/>
    <property type="match status" value="1"/>
</dbReference>
<keyword evidence="1" id="KW-0732">Signal</keyword>
<dbReference type="EMBL" id="BMIQ01000001">
    <property type="protein sequence ID" value="GGD91067.1"/>
    <property type="molecule type" value="Genomic_DNA"/>
</dbReference>
<organism evidence="2 3">
    <name type="scientific">Aureimonas endophytica</name>
    <dbReference type="NCBI Taxonomy" id="2027858"/>
    <lineage>
        <taxon>Bacteria</taxon>
        <taxon>Pseudomonadati</taxon>
        <taxon>Pseudomonadota</taxon>
        <taxon>Alphaproteobacteria</taxon>
        <taxon>Hyphomicrobiales</taxon>
        <taxon>Aurantimonadaceae</taxon>
        <taxon>Aureimonas</taxon>
    </lineage>
</organism>
<reference evidence="2" key="1">
    <citation type="journal article" date="2014" name="Int. J. Syst. Evol. Microbiol.">
        <title>Complete genome sequence of Corynebacterium casei LMG S-19264T (=DSM 44701T), isolated from a smear-ripened cheese.</title>
        <authorList>
            <consortium name="US DOE Joint Genome Institute (JGI-PGF)"/>
            <person name="Walter F."/>
            <person name="Albersmeier A."/>
            <person name="Kalinowski J."/>
            <person name="Ruckert C."/>
        </authorList>
    </citation>
    <scope>NUCLEOTIDE SEQUENCE</scope>
    <source>
        <strain evidence="2">CGMCC 1.15367</strain>
    </source>
</reference>
<name>A0A916ZE20_9HYPH</name>
<comment type="caution">
    <text evidence="2">The sequence shown here is derived from an EMBL/GenBank/DDBJ whole genome shotgun (WGS) entry which is preliminary data.</text>
</comment>
<dbReference type="AlphaFoldDB" id="A0A916ZE20"/>
<dbReference type="Proteomes" id="UP000644699">
    <property type="component" value="Unassembled WGS sequence"/>
</dbReference>
<keyword evidence="3" id="KW-1185">Reference proteome</keyword>
<reference evidence="2" key="2">
    <citation type="submission" date="2020-09" db="EMBL/GenBank/DDBJ databases">
        <authorList>
            <person name="Sun Q."/>
            <person name="Zhou Y."/>
        </authorList>
    </citation>
    <scope>NUCLEOTIDE SEQUENCE</scope>
    <source>
        <strain evidence="2">CGMCC 1.15367</strain>
    </source>
</reference>
<gene>
    <name evidence="2" type="ORF">GCM10011390_07220</name>
</gene>
<evidence type="ECO:0000313" key="2">
    <source>
        <dbReference type="EMBL" id="GGD91067.1"/>
    </source>
</evidence>
<sequence length="131" mass="13887">MKRLTTIFLAVVALLGSACSTARQSPPPPRAQSALDRMERVALAANRCWFRSKDPAFSGYSLAPELSSFSGRPRILLVPKGRPEAKPLLVVEGRDGSSEIATYGPVMDGALAARVSGDIRRWNGGATGCSA</sequence>
<evidence type="ECO:0000313" key="3">
    <source>
        <dbReference type="Proteomes" id="UP000644699"/>
    </source>
</evidence>
<evidence type="ECO:0008006" key="4">
    <source>
        <dbReference type="Google" id="ProtNLM"/>
    </source>
</evidence>
<protein>
    <recommendedName>
        <fullName evidence="4">Lipoprotein</fullName>
    </recommendedName>
</protein>
<feature type="signal peptide" evidence="1">
    <location>
        <begin position="1"/>
        <end position="24"/>
    </location>
</feature>
<dbReference type="RefSeq" id="WP_188906824.1">
    <property type="nucleotide sequence ID" value="NZ_BMIQ01000001.1"/>
</dbReference>
<accession>A0A916ZE20</accession>
<feature type="chain" id="PRO_5037343247" description="Lipoprotein" evidence="1">
    <location>
        <begin position="25"/>
        <end position="131"/>
    </location>
</feature>
<evidence type="ECO:0000256" key="1">
    <source>
        <dbReference type="SAM" id="SignalP"/>
    </source>
</evidence>